<dbReference type="EMBL" id="VSSQ01000579">
    <property type="protein sequence ID" value="MPL97894.1"/>
    <property type="molecule type" value="Genomic_DNA"/>
</dbReference>
<dbReference type="InterPro" id="IPR001155">
    <property type="entry name" value="OxRdtase_FMN_N"/>
</dbReference>
<keyword evidence="3 5" id="KW-0560">Oxidoreductase</keyword>
<gene>
    <name evidence="5" type="primary">nemA_2</name>
    <name evidence="5" type="ORF">SDC9_44090</name>
</gene>
<dbReference type="InterPro" id="IPR045247">
    <property type="entry name" value="Oye-like"/>
</dbReference>
<dbReference type="GO" id="GO:0016628">
    <property type="term" value="F:oxidoreductase activity, acting on the CH-CH group of donors, NAD or NADP as acceptor"/>
    <property type="evidence" value="ECO:0007669"/>
    <property type="project" value="UniProtKB-ARBA"/>
</dbReference>
<dbReference type="PANTHER" id="PTHR22893:SF91">
    <property type="entry name" value="NADPH DEHYDROGENASE 2-RELATED"/>
    <property type="match status" value="1"/>
</dbReference>
<evidence type="ECO:0000256" key="2">
    <source>
        <dbReference type="ARBA" id="ARBA00005979"/>
    </source>
</evidence>
<dbReference type="AlphaFoldDB" id="A0A644W2D6"/>
<comment type="cofactor">
    <cofactor evidence="1">
        <name>FMN</name>
        <dbReference type="ChEBI" id="CHEBI:58210"/>
    </cofactor>
</comment>
<dbReference type="InterPro" id="IPR013785">
    <property type="entry name" value="Aldolase_TIM"/>
</dbReference>
<comment type="caution">
    <text evidence="5">The sequence shown here is derived from an EMBL/GenBank/DDBJ whole genome shotgun (WGS) entry which is preliminary data.</text>
</comment>
<accession>A0A644W2D6</accession>
<dbReference type="GO" id="GO:0010181">
    <property type="term" value="F:FMN binding"/>
    <property type="evidence" value="ECO:0007669"/>
    <property type="project" value="InterPro"/>
</dbReference>
<dbReference type="FunFam" id="3.20.20.70:FF:000059">
    <property type="entry name" value="N-ethylmaleimide reductase, FMN-linked"/>
    <property type="match status" value="1"/>
</dbReference>
<dbReference type="Pfam" id="PF00724">
    <property type="entry name" value="Oxidored_FMN"/>
    <property type="match status" value="1"/>
</dbReference>
<comment type="similarity">
    <text evidence="2">Belongs to the NADH:flavin oxidoreductase/NADH oxidase family.</text>
</comment>
<feature type="domain" description="NADH:flavin oxidoreductase/NADH oxidase N-terminal" evidence="4">
    <location>
        <begin position="45"/>
        <end position="377"/>
    </location>
</feature>
<evidence type="ECO:0000256" key="1">
    <source>
        <dbReference type="ARBA" id="ARBA00001917"/>
    </source>
</evidence>
<dbReference type="SUPFAM" id="SSF51395">
    <property type="entry name" value="FMN-linked oxidoreductases"/>
    <property type="match status" value="1"/>
</dbReference>
<evidence type="ECO:0000256" key="3">
    <source>
        <dbReference type="ARBA" id="ARBA00023002"/>
    </source>
</evidence>
<dbReference type="Gene3D" id="3.20.20.70">
    <property type="entry name" value="Aldolase class I"/>
    <property type="match status" value="1"/>
</dbReference>
<dbReference type="PANTHER" id="PTHR22893">
    <property type="entry name" value="NADH OXIDOREDUCTASE-RELATED"/>
    <property type="match status" value="1"/>
</dbReference>
<evidence type="ECO:0000259" key="4">
    <source>
        <dbReference type="Pfam" id="PF00724"/>
    </source>
</evidence>
<dbReference type="EC" id="1.-.-.-" evidence="5"/>
<evidence type="ECO:0000313" key="5">
    <source>
        <dbReference type="EMBL" id="MPL97894.1"/>
    </source>
</evidence>
<organism evidence="5">
    <name type="scientific">bioreactor metagenome</name>
    <dbReference type="NCBI Taxonomy" id="1076179"/>
    <lineage>
        <taxon>unclassified sequences</taxon>
        <taxon>metagenomes</taxon>
        <taxon>ecological metagenomes</taxon>
    </lineage>
</organism>
<proteinExistence type="inferred from homology"/>
<reference evidence="5" key="1">
    <citation type="submission" date="2019-08" db="EMBL/GenBank/DDBJ databases">
        <authorList>
            <person name="Kucharzyk K."/>
            <person name="Murdoch R.W."/>
            <person name="Higgins S."/>
            <person name="Loffler F."/>
        </authorList>
    </citation>
    <scope>NUCLEOTIDE SEQUENCE</scope>
</reference>
<dbReference type="GO" id="GO:0005829">
    <property type="term" value="C:cytosol"/>
    <property type="evidence" value="ECO:0007669"/>
    <property type="project" value="UniProtKB-ARBA"/>
</dbReference>
<name>A0A644W2D6_9ZZZZ</name>
<dbReference type="CDD" id="cd02933">
    <property type="entry name" value="OYE_like_FMN"/>
    <property type="match status" value="1"/>
</dbReference>
<protein>
    <submittedName>
        <fullName evidence="5">N-ethylmaleimide reductase</fullName>
        <ecNumber evidence="5">1.-.-.-</ecNumber>
    </submittedName>
</protein>
<sequence length="406" mass="44648">MVPVLVRVLPSDAYQHRKKTSFPLQLCAGNLVYGYTTPIETMNSLLQPLKLRNLTLKNRIVMAPLTRRRAGEGGVPVEMNALYYAQRASAGLIIAEASQISPQGVGYMNTPGIHTPEQVEGWRKVTAAVHDNCGLIFLQLWHVGRVSHSLLQPDNALPVSASALSGGDYITTPQGKKPMEVARPLRLDEIPGIVDDYRKAARNAMLAGFDGVEIHAANSYLPDQFMHSSSNTRTDEYGGSIENRCRLTLEVTDAICEEIGSERTGIRLSPSNIRYGMDDNDAAGLFGYVIGELDKRNLAYLHLVEPMLSLESHPHMIRHVAAHFRKHYSGTLISAGNYTPESGRIALESGIADLVAFGRLFIANPDLPDRIALNAPLNKPDTNTFYTRGPEGYIDYPTLNEALSVR</sequence>